<organism evidence="1 2">
    <name type="scientific">Prunus dulcis</name>
    <name type="common">Almond</name>
    <name type="synonym">Amygdalus dulcis</name>
    <dbReference type="NCBI Taxonomy" id="3755"/>
    <lineage>
        <taxon>Eukaryota</taxon>
        <taxon>Viridiplantae</taxon>
        <taxon>Streptophyta</taxon>
        <taxon>Embryophyta</taxon>
        <taxon>Tracheophyta</taxon>
        <taxon>Spermatophyta</taxon>
        <taxon>Magnoliopsida</taxon>
        <taxon>eudicotyledons</taxon>
        <taxon>Gunneridae</taxon>
        <taxon>Pentapetalae</taxon>
        <taxon>rosids</taxon>
        <taxon>fabids</taxon>
        <taxon>Rosales</taxon>
        <taxon>Rosaceae</taxon>
        <taxon>Amygdaloideae</taxon>
        <taxon>Amygdaleae</taxon>
        <taxon>Prunus</taxon>
    </lineage>
</organism>
<dbReference type="Proteomes" id="UP001054821">
    <property type="component" value="Chromosome 4"/>
</dbReference>
<gene>
    <name evidence="1" type="ORF">L3X38_024697</name>
</gene>
<reference evidence="1 2" key="1">
    <citation type="journal article" date="2022" name="G3 (Bethesda)">
        <title>Whole-genome sequence and methylome profiling of the almond [Prunus dulcis (Mill.) D.A. Webb] cultivar 'Nonpareil'.</title>
        <authorList>
            <person name="D'Amico-Willman K.M."/>
            <person name="Ouma W.Z."/>
            <person name="Meulia T."/>
            <person name="Sideli G.M."/>
            <person name="Gradziel T.M."/>
            <person name="Fresnedo-Ramirez J."/>
        </authorList>
    </citation>
    <scope>NUCLEOTIDE SEQUENCE [LARGE SCALE GENOMIC DNA]</scope>
    <source>
        <strain evidence="1">Clone GOH B32 T37-40</strain>
    </source>
</reference>
<accession>A0AAD4W1W4</accession>
<name>A0AAD4W1W4_PRUDU</name>
<proteinExistence type="predicted"/>
<sequence>MGTRPRGDICVWGLLKITAGFEACEEIAAGQFEWCWKSRPGLEKFAGRGVGDLGRVSFEARLVGLCSKVAGHS</sequence>
<keyword evidence="2" id="KW-1185">Reference proteome</keyword>
<protein>
    <submittedName>
        <fullName evidence="1">Uncharacterized protein</fullName>
    </submittedName>
</protein>
<comment type="caution">
    <text evidence="1">The sequence shown here is derived from an EMBL/GenBank/DDBJ whole genome shotgun (WGS) entry which is preliminary data.</text>
</comment>
<evidence type="ECO:0000313" key="1">
    <source>
        <dbReference type="EMBL" id="KAI5334564.1"/>
    </source>
</evidence>
<evidence type="ECO:0000313" key="2">
    <source>
        <dbReference type="Proteomes" id="UP001054821"/>
    </source>
</evidence>
<dbReference type="AlphaFoldDB" id="A0AAD4W1W4"/>
<dbReference type="EMBL" id="JAJFAZ020000004">
    <property type="protein sequence ID" value="KAI5334564.1"/>
    <property type="molecule type" value="Genomic_DNA"/>
</dbReference>